<evidence type="ECO:0000256" key="1">
    <source>
        <dbReference type="SAM" id="SignalP"/>
    </source>
</evidence>
<organism evidence="3 4">
    <name type="scientific">Hyalangium rubrum</name>
    <dbReference type="NCBI Taxonomy" id="3103134"/>
    <lineage>
        <taxon>Bacteria</taxon>
        <taxon>Pseudomonadati</taxon>
        <taxon>Myxococcota</taxon>
        <taxon>Myxococcia</taxon>
        <taxon>Myxococcales</taxon>
        <taxon>Cystobacterineae</taxon>
        <taxon>Archangiaceae</taxon>
        <taxon>Hyalangium</taxon>
    </lineage>
</organism>
<dbReference type="RefSeq" id="WP_321549924.1">
    <property type="nucleotide sequence ID" value="NZ_JAXIVS010000014.1"/>
</dbReference>
<keyword evidence="4" id="KW-1185">Reference proteome</keyword>
<dbReference type="Gene3D" id="2.60.40.1120">
    <property type="entry name" value="Carboxypeptidase-like, regulatory domain"/>
    <property type="match status" value="1"/>
</dbReference>
<reference evidence="3 4" key="1">
    <citation type="submission" date="2023-12" db="EMBL/GenBank/DDBJ databases">
        <title>the genome sequence of Hyalangium sp. s54d21.</title>
        <authorList>
            <person name="Zhang X."/>
        </authorList>
    </citation>
    <scope>NUCLEOTIDE SEQUENCE [LARGE SCALE GENOMIC DNA]</scope>
    <source>
        <strain evidence="4">s54d21</strain>
    </source>
</reference>
<feature type="domain" description="TonB-dependent transporter Oar-like beta-barrel" evidence="2">
    <location>
        <begin position="245"/>
        <end position="317"/>
    </location>
</feature>
<evidence type="ECO:0000259" key="2">
    <source>
        <dbReference type="Pfam" id="PF25183"/>
    </source>
</evidence>
<proteinExistence type="predicted"/>
<dbReference type="EMBL" id="JAXIVS010000014">
    <property type="protein sequence ID" value="MDY7231209.1"/>
    <property type="molecule type" value="Genomic_DNA"/>
</dbReference>
<keyword evidence="1" id="KW-0732">Signal</keyword>
<dbReference type="SUPFAM" id="SSF49464">
    <property type="entry name" value="Carboxypeptidase regulatory domain-like"/>
    <property type="match status" value="1"/>
</dbReference>
<accession>A0ABU5HEB9</accession>
<dbReference type="PANTHER" id="PTHR30069:SF46">
    <property type="entry name" value="OAR PROTEIN"/>
    <property type="match status" value="1"/>
</dbReference>
<dbReference type="SUPFAM" id="SSF56935">
    <property type="entry name" value="Porins"/>
    <property type="match status" value="1"/>
</dbReference>
<dbReference type="InterPro" id="IPR039426">
    <property type="entry name" value="TonB-dep_rcpt-like"/>
</dbReference>
<dbReference type="Pfam" id="PF13620">
    <property type="entry name" value="CarboxypepD_reg"/>
    <property type="match status" value="1"/>
</dbReference>
<gene>
    <name evidence="3" type="ORF">SYV04_32770</name>
</gene>
<feature type="domain" description="TonB-dependent transporter Oar-like beta-barrel" evidence="2">
    <location>
        <begin position="490"/>
        <end position="1007"/>
    </location>
</feature>
<dbReference type="Gene3D" id="2.170.130.10">
    <property type="entry name" value="TonB-dependent receptor, plug domain"/>
    <property type="match status" value="1"/>
</dbReference>
<dbReference type="InterPro" id="IPR008969">
    <property type="entry name" value="CarboxyPept-like_regulatory"/>
</dbReference>
<evidence type="ECO:0000313" key="4">
    <source>
        <dbReference type="Proteomes" id="UP001291309"/>
    </source>
</evidence>
<feature type="chain" id="PRO_5045608282" evidence="1">
    <location>
        <begin position="28"/>
        <end position="1071"/>
    </location>
</feature>
<comment type="caution">
    <text evidence="3">The sequence shown here is derived from an EMBL/GenBank/DDBJ whole genome shotgun (WGS) entry which is preliminary data.</text>
</comment>
<dbReference type="InterPro" id="IPR037066">
    <property type="entry name" value="Plug_dom_sf"/>
</dbReference>
<dbReference type="InterPro" id="IPR057601">
    <property type="entry name" value="Oar-like_b-barrel"/>
</dbReference>
<dbReference type="PANTHER" id="PTHR30069">
    <property type="entry name" value="TONB-DEPENDENT OUTER MEMBRANE RECEPTOR"/>
    <property type="match status" value="1"/>
</dbReference>
<evidence type="ECO:0000313" key="3">
    <source>
        <dbReference type="EMBL" id="MDY7231209.1"/>
    </source>
</evidence>
<dbReference type="Pfam" id="PF25183">
    <property type="entry name" value="OMP_b-brl_4"/>
    <property type="match status" value="2"/>
</dbReference>
<dbReference type="Proteomes" id="UP001291309">
    <property type="component" value="Unassembled WGS sequence"/>
</dbReference>
<feature type="signal peptide" evidence="1">
    <location>
        <begin position="1"/>
        <end position="27"/>
    </location>
</feature>
<protein>
    <submittedName>
        <fullName evidence="3">Carboxypeptidase regulatory-like domain-containing protein</fullName>
    </submittedName>
</protein>
<name>A0ABU5HEB9_9BACT</name>
<sequence>MDNPLRPSRLRLALVIGTLAIASTALAQGVTGAALTGTITTTEGKPLPDAVVELRNESTGANFTAVSDSSGEYLFDNVPPGGPYTLTVSSEGFYGRKRTDMRLVLANRLQVNVELFKLETMEESISVVGTQADELMDRGRTGPSKTLSSDEMIDLPIQGRNFTDLISTAPQVSGTSMAGQNNRFNNIQIDGASYNDLFGLSASGTPGGQSGAKALSIEAIESFVVQVSPFDVRYGNFAGGMVNAITKSGTNDFRGSVFGYFQNKELAGNQSDPTFLSYNTWQYGLTLGGPIVKDKVHFFITADLQERASSFGNVFQIGGADAEADAARAGFTSAEADRFSSILAETYGVPNAGNGLAPKLGNPDRNVFAKVSTSVIPGSYLELSYNFVNAFQDELTRAPTSPSVPGRMRDGYQLSNSGYAQATASHIGRAKLVSSWLDGRLSNEFLAGFSIIRDERDPGLNLPLILVKAGTLGAADSWLAAGAERFSQLNELDQNIYQLQDSLTYKMGDHAITLGTTNEILQLRNAFLQAATGVWTFDSLDDFEAGNASAFQRRFGVSELQEPGTAAFDVFQLGLYLQDTWTPLKGLSVTPGIRVDVPFLSAGNVNQRLLENEAFRINTGEVPSGNPLWSPRLGVNWDVDGGNTIVRGGVGVFSGRPPYVWVANAYSINGLSQVELTCQRDTGSRQVPGFTADPNAQPFDCAGGTNAPESPVNQGEIDYFDPDTKYLQNLRVAVGADRRLPFGLTSTVDVLYTQDINGWYTTDENLVRQESDSGEGRALYGTFASTGFRSTPERIDNTNLRQAIKVFNKNGGRVFSGTFQLRKDIASLVDATAAYTYTNAVDRMSLTSSQALSNFQFSPIDGDIQNRNVRPSAFDRTHRVTLSATATLPLGFNAGLIYVGQSGLPYTWTVNGDVNADGISGNDVAFIPANAEQISLQDASQYEALNNFINGQDCLRDAKGGFVRRGACRNPWQNILDMRLGWNAPEFVKGQHLELQMDIFNVLNLVNSDWGLFEQEANFETHGAQFLRAVGYDTANNRPIYSFTEPTAVRSVVLSPTRSRWRIQLGARYVF</sequence>